<gene>
    <name evidence="2" type="ORF">GMA92_01945</name>
</gene>
<evidence type="ECO:0000313" key="2">
    <source>
        <dbReference type="EMBL" id="MTK20199.1"/>
    </source>
</evidence>
<organism evidence="2 3">
    <name type="scientific">Turicibacter sanguinis</name>
    <dbReference type="NCBI Taxonomy" id="154288"/>
    <lineage>
        <taxon>Bacteria</taxon>
        <taxon>Bacillati</taxon>
        <taxon>Bacillota</taxon>
        <taxon>Erysipelotrichia</taxon>
        <taxon>Erysipelotrichales</taxon>
        <taxon>Turicibacteraceae</taxon>
        <taxon>Turicibacter</taxon>
    </lineage>
</organism>
<protein>
    <recommendedName>
        <fullName evidence="4">YbbR-like protein</fullName>
    </recommendedName>
</protein>
<sequence>MKNPFFKKSAKANKNQKPDVDSNEIARQIAIETVKDTEKFFQKISSFFKNIWRFLTTPSLILGILKVNNLDHFYESFLRNEKLTKILALIVAIIVAASTRYAPSVTERYSVDINSYPLVSYYDKERMVIEGLPDTVDVTLIGDKSQVDIAKTKGSFEIYADLTDLPPGTHKVNLAYSKLGDKLDVKIDPSTIVVTIMALTETDKKVQADFVNLDQIDEMYVLSEPQLALDTVKIKGPQTVVDQVASVKAIIDVSDLTKLADYEAPVFAYDKLGNKLDVEIKPDKLSATVQVTSPSKVVPVEAIVTGNAPDGYSVSGLTLTPSEVKLYGEASQLETFEKLQIQVDLYQLDENNELIVKLDKPENIHKMDADTIKVKVTFEETQTKVLEDVSVDFKNLDANYRIKAKTLEDAMLDVTLKGSTTKLNSISSDDIKIYIDLMGYGVGEYEVPITIEAPTGVLVESNKSKVNVIITE</sequence>
<dbReference type="InterPro" id="IPR012505">
    <property type="entry name" value="YbbR"/>
</dbReference>
<dbReference type="RefSeq" id="WP_006784460.1">
    <property type="nucleotide sequence ID" value="NZ_CABJBH010000002.1"/>
</dbReference>
<feature type="region of interest" description="Disordered" evidence="1">
    <location>
        <begin position="1"/>
        <end position="21"/>
    </location>
</feature>
<dbReference type="Proteomes" id="UP000487649">
    <property type="component" value="Unassembled WGS sequence"/>
</dbReference>
<dbReference type="Pfam" id="PF07949">
    <property type="entry name" value="YbbR"/>
    <property type="match status" value="4"/>
</dbReference>
<dbReference type="AlphaFoldDB" id="A0A9X4XBB1"/>
<evidence type="ECO:0000256" key="1">
    <source>
        <dbReference type="SAM" id="MobiDB-lite"/>
    </source>
</evidence>
<accession>A0A9X4XBB1</accession>
<proteinExistence type="predicted"/>
<dbReference type="PANTHER" id="PTHR37804:SF1">
    <property type="entry name" value="CDAA REGULATORY PROTEIN CDAR"/>
    <property type="match status" value="1"/>
</dbReference>
<dbReference type="PANTHER" id="PTHR37804">
    <property type="entry name" value="CDAA REGULATORY PROTEIN CDAR"/>
    <property type="match status" value="1"/>
</dbReference>
<name>A0A9X4XBB1_9FIRM</name>
<dbReference type="EMBL" id="WMQE01000003">
    <property type="protein sequence ID" value="MTK20199.1"/>
    <property type="molecule type" value="Genomic_DNA"/>
</dbReference>
<evidence type="ECO:0008006" key="4">
    <source>
        <dbReference type="Google" id="ProtNLM"/>
    </source>
</evidence>
<dbReference type="InterPro" id="IPR053154">
    <property type="entry name" value="c-di-AMP_regulator"/>
</dbReference>
<reference evidence="2 3" key="1">
    <citation type="journal article" date="2019" name="Nat. Med.">
        <title>A library of human gut bacterial isolates paired with longitudinal multiomics data enables mechanistic microbiome research.</title>
        <authorList>
            <person name="Poyet M."/>
            <person name="Groussin M."/>
            <person name="Gibbons S.M."/>
            <person name="Avila-Pacheco J."/>
            <person name="Jiang X."/>
            <person name="Kearney S.M."/>
            <person name="Perrotta A.R."/>
            <person name="Berdy B."/>
            <person name="Zhao S."/>
            <person name="Lieberman T.D."/>
            <person name="Swanson P.K."/>
            <person name="Smith M."/>
            <person name="Roesemann S."/>
            <person name="Alexander J.E."/>
            <person name="Rich S.A."/>
            <person name="Livny J."/>
            <person name="Vlamakis H."/>
            <person name="Clish C."/>
            <person name="Bullock K."/>
            <person name="Deik A."/>
            <person name="Scott J."/>
            <person name="Pierce K.A."/>
            <person name="Xavier R.J."/>
            <person name="Alm E.J."/>
        </authorList>
    </citation>
    <scope>NUCLEOTIDE SEQUENCE [LARGE SCALE GENOMIC DNA]</scope>
    <source>
        <strain evidence="2 3">BIOML-A198</strain>
    </source>
</reference>
<dbReference type="Gene3D" id="2.170.120.40">
    <property type="entry name" value="YbbR-like domain"/>
    <property type="match status" value="2"/>
</dbReference>
<comment type="caution">
    <text evidence="2">The sequence shown here is derived from an EMBL/GenBank/DDBJ whole genome shotgun (WGS) entry which is preliminary data.</text>
</comment>
<evidence type="ECO:0000313" key="3">
    <source>
        <dbReference type="Proteomes" id="UP000487649"/>
    </source>
</evidence>
<dbReference type="Gene3D" id="2.170.120.30">
    <property type="match status" value="2"/>
</dbReference>